<dbReference type="Gene3D" id="3.90.1750.20">
    <property type="entry name" value="Putative Large Serine Recombinase, Chain B, Domain 2"/>
    <property type="match status" value="1"/>
</dbReference>
<dbReference type="GO" id="GO:0000150">
    <property type="term" value="F:DNA strand exchange activity"/>
    <property type="evidence" value="ECO:0007669"/>
    <property type="project" value="InterPro"/>
</dbReference>
<evidence type="ECO:0000313" key="6">
    <source>
        <dbReference type="Proteomes" id="UP000261257"/>
    </source>
</evidence>
<evidence type="ECO:0000313" key="5">
    <source>
        <dbReference type="Proteomes" id="UP000261023"/>
    </source>
</evidence>
<dbReference type="Proteomes" id="UP000261257">
    <property type="component" value="Unassembled WGS sequence"/>
</dbReference>
<dbReference type="Pfam" id="PF00239">
    <property type="entry name" value="Resolvase"/>
    <property type="match status" value="1"/>
</dbReference>
<evidence type="ECO:0000259" key="1">
    <source>
        <dbReference type="PROSITE" id="PS51736"/>
    </source>
</evidence>
<evidence type="ECO:0000313" key="4">
    <source>
        <dbReference type="EMBL" id="RGM00579.1"/>
    </source>
</evidence>
<dbReference type="InterPro" id="IPR006119">
    <property type="entry name" value="Resolv_N"/>
</dbReference>
<dbReference type="PANTHER" id="PTHR30461">
    <property type="entry name" value="DNA-INVERTASE FROM LAMBDOID PROPHAGE"/>
    <property type="match status" value="1"/>
</dbReference>
<evidence type="ECO:0000313" key="3">
    <source>
        <dbReference type="EMBL" id="RGD71431.1"/>
    </source>
</evidence>
<dbReference type="EMBL" id="QTJW01000004">
    <property type="protein sequence ID" value="RGD71431.1"/>
    <property type="molecule type" value="Genomic_DNA"/>
</dbReference>
<dbReference type="GO" id="GO:0003677">
    <property type="term" value="F:DNA binding"/>
    <property type="evidence" value="ECO:0007669"/>
    <property type="project" value="InterPro"/>
</dbReference>
<dbReference type="OrthoDB" id="1094757at2"/>
<dbReference type="InterPro" id="IPR050639">
    <property type="entry name" value="SSR_resolvase"/>
</dbReference>
<dbReference type="GeneID" id="93147961"/>
<comment type="caution">
    <text evidence="4">The sequence shown here is derived from an EMBL/GenBank/DDBJ whole genome shotgun (WGS) entry which is preliminary data.</text>
</comment>
<evidence type="ECO:0008006" key="7">
    <source>
        <dbReference type="Google" id="ProtNLM"/>
    </source>
</evidence>
<dbReference type="PROSITE" id="PS51736">
    <property type="entry name" value="RECOMBINASES_3"/>
    <property type="match status" value="1"/>
</dbReference>
<dbReference type="Gene3D" id="3.40.50.1390">
    <property type="entry name" value="Resolvase, N-terminal catalytic domain"/>
    <property type="match status" value="1"/>
</dbReference>
<sequence>MARVSRKQTVSPAAPVLVERVYCVGLYVRLSKEDNGYHTSDSIQMQQCLLEQYVKTQQDMKLVGIFCDNGATGTDFDRPDFERMMEAVRRREIDCIVVKDLSRFGRNYVETGYYLEKIFPFLGVRFVAVNDCYDTLKCADGDEMVVSLKNIVNSLFAKDISKKSGTALRRKQEKGEFIGSWTPYGYLKSPEDKNHLIIDPETAPIVRDIFTWRLEGLGYDEIAKRLNEQKILCPTMVRFLRGEFKKDSPRTVGTRWVAQTVKNITNNMVYAGHMAQGKQIRSLCEGIPRKEMERQDWIIVRNTHTPIVDEDTWNRVQRINSEAKTKNTEKRQLPKTENLLVGMVYCKDCGRTMGRYKNCSRKGHIRYTYCCRIRKASKGMSGCTLKSIGEQELFDIILKSIRIQIAATIEQENLLRRLKAQPEYQKTKRKLESSLAEIQTAISKNMARRAALFESYNDNVVSDEEYLYMKQRYDVQAAELLSRQEQLLAEQVVYAKTLSPENEWIKACRKYDGVKQLSRAMVLELIHHITIEGRNDVHITWNFKDEYQTLISYTEGVQV</sequence>
<dbReference type="InterPro" id="IPR011109">
    <property type="entry name" value="DNA_bind_recombinase_dom"/>
</dbReference>
<dbReference type="RefSeq" id="WP_006772940.1">
    <property type="nucleotide sequence ID" value="NZ_CAJKZF010000019.1"/>
</dbReference>
<dbReference type="InterPro" id="IPR038109">
    <property type="entry name" value="DNA_bind_recomb_sf"/>
</dbReference>
<gene>
    <name evidence="3" type="ORF">DWX31_07585</name>
    <name evidence="4" type="ORF">DXC39_20755</name>
</gene>
<proteinExistence type="predicted"/>
<dbReference type="Pfam" id="PF13408">
    <property type="entry name" value="Zn_ribbon_recom"/>
    <property type="match status" value="1"/>
</dbReference>
<dbReference type="InterPro" id="IPR036162">
    <property type="entry name" value="Resolvase-like_N_sf"/>
</dbReference>
<feature type="domain" description="Resolvase/invertase-type recombinase catalytic" evidence="1">
    <location>
        <begin position="23"/>
        <end position="175"/>
    </location>
</feature>
<feature type="domain" description="Recombinase" evidence="2">
    <location>
        <begin position="183"/>
        <end position="326"/>
    </location>
</feature>
<dbReference type="SUPFAM" id="SSF53041">
    <property type="entry name" value="Resolvase-like"/>
    <property type="match status" value="1"/>
</dbReference>
<dbReference type="SMART" id="SM00857">
    <property type="entry name" value="Resolvase"/>
    <property type="match status" value="1"/>
</dbReference>
<organism evidence="4 6">
    <name type="scientific">Hungatella hathewayi</name>
    <dbReference type="NCBI Taxonomy" id="154046"/>
    <lineage>
        <taxon>Bacteria</taxon>
        <taxon>Bacillati</taxon>
        <taxon>Bacillota</taxon>
        <taxon>Clostridia</taxon>
        <taxon>Lachnospirales</taxon>
        <taxon>Lachnospiraceae</taxon>
        <taxon>Hungatella</taxon>
    </lineage>
</organism>
<accession>A0A3E4U292</accession>
<dbReference type="Pfam" id="PF07508">
    <property type="entry name" value="Recombinase"/>
    <property type="match status" value="1"/>
</dbReference>
<dbReference type="InterPro" id="IPR025827">
    <property type="entry name" value="Zn_ribbon_recom_dom"/>
</dbReference>
<dbReference type="AlphaFoldDB" id="A0A3E4U292"/>
<dbReference type="EMBL" id="QSSQ01000025">
    <property type="protein sequence ID" value="RGM00579.1"/>
    <property type="molecule type" value="Genomic_DNA"/>
</dbReference>
<protein>
    <recommendedName>
        <fullName evidence="7">Recombinase</fullName>
    </recommendedName>
</protein>
<evidence type="ECO:0000259" key="2">
    <source>
        <dbReference type="PROSITE" id="PS51737"/>
    </source>
</evidence>
<dbReference type="Proteomes" id="UP000261023">
    <property type="component" value="Unassembled WGS sequence"/>
</dbReference>
<name>A0A3E4U292_9FIRM</name>
<reference evidence="5 6" key="1">
    <citation type="submission" date="2018-08" db="EMBL/GenBank/DDBJ databases">
        <title>A genome reference for cultivated species of the human gut microbiota.</title>
        <authorList>
            <person name="Zou Y."/>
            <person name="Xue W."/>
            <person name="Luo G."/>
        </authorList>
    </citation>
    <scope>NUCLEOTIDE SEQUENCE [LARGE SCALE GENOMIC DNA]</scope>
    <source>
        <strain evidence="3 5">AF19-13AC</strain>
        <strain evidence="4 6">TF05-11AC</strain>
    </source>
</reference>
<dbReference type="PROSITE" id="PS51737">
    <property type="entry name" value="RECOMBINASE_DNA_BIND"/>
    <property type="match status" value="1"/>
</dbReference>
<dbReference type="PANTHER" id="PTHR30461:SF23">
    <property type="entry name" value="DNA RECOMBINASE-RELATED"/>
    <property type="match status" value="1"/>
</dbReference>